<keyword evidence="7" id="KW-0862">Zinc</keyword>
<dbReference type="PANTHER" id="PTHR11359">
    <property type="entry name" value="AMP DEAMINASE"/>
    <property type="match status" value="1"/>
</dbReference>
<dbReference type="EMBL" id="JACEEZ010022748">
    <property type="protein sequence ID" value="KAG0712051.1"/>
    <property type="molecule type" value="Genomic_DNA"/>
</dbReference>
<evidence type="ECO:0000256" key="3">
    <source>
        <dbReference type="ARBA" id="ARBA00006676"/>
    </source>
</evidence>
<dbReference type="Pfam" id="PF19326">
    <property type="entry name" value="AMP_deaminase"/>
    <property type="match status" value="1"/>
</dbReference>
<comment type="cofactor">
    <cofactor evidence="1">
        <name>Zn(2+)</name>
        <dbReference type="ChEBI" id="CHEBI:29105"/>
    </cofactor>
</comment>
<dbReference type="AlphaFoldDB" id="A0A8J5CFY8"/>
<keyword evidence="6" id="KW-0378">Hydrolase</keyword>
<evidence type="ECO:0000313" key="8">
    <source>
        <dbReference type="EMBL" id="KAG0712051.1"/>
    </source>
</evidence>
<dbReference type="GO" id="GO:0046872">
    <property type="term" value="F:metal ion binding"/>
    <property type="evidence" value="ECO:0007669"/>
    <property type="project" value="UniProtKB-KW"/>
</dbReference>
<evidence type="ECO:0000256" key="2">
    <source>
        <dbReference type="ARBA" id="ARBA00004955"/>
    </source>
</evidence>
<dbReference type="UniPathway" id="UPA00591">
    <property type="reaction ID" value="UER00663"/>
</dbReference>
<dbReference type="OrthoDB" id="1723809at2759"/>
<organism evidence="8 9">
    <name type="scientific">Chionoecetes opilio</name>
    <name type="common">Atlantic snow crab</name>
    <name type="synonym">Cancer opilio</name>
    <dbReference type="NCBI Taxonomy" id="41210"/>
    <lineage>
        <taxon>Eukaryota</taxon>
        <taxon>Metazoa</taxon>
        <taxon>Ecdysozoa</taxon>
        <taxon>Arthropoda</taxon>
        <taxon>Crustacea</taxon>
        <taxon>Multicrustacea</taxon>
        <taxon>Malacostraca</taxon>
        <taxon>Eumalacostraca</taxon>
        <taxon>Eucarida</taxon>
        <taxon>Decapoda</taxon>
        <taxon>Pleocyemata</taxon>
        <taxon>Brachyura</taxon>
        <taxon>Eubrachyura</taxon>
        <taxon>Majoidea</taxon>
        <taxon>Majidae</taxon>
        <taxon>Chionoecetes</taxon>
    </lineage>
</organism>
<dbReference type="PROSITE" id="PS00485">
    <property type="entry name" value="A_DEAMINASE"/>
    <property type="match status" value="1"/>
</dbReference>
<keyword evidence="9" id="KW-1185">Reference proteome</keyword>
<dbReference type="GO" id="GO:0046033">
    <property type="term" value="P:AMP metabolic process"/>
    <property type="evidence" value="ECO:0007669"/>
    <property type="project" value="TreeGrafter"/>
</dbReference>
<dbReference type="EC" id="3.5.4.6" evidence="4"/>
<gene>
    <name evidence="8" type="primary">AMPD2</name>
    <name evidence="8" type="ORF">GWK47_019297</name>
</gene>
<proteinExistence type="inferred from homology"/>
<evidence type="ECO:0000256" key="6">
    <source>
        <dbReference type="ARBA" id="ARBA00022801"/>
    </source>
</evidence>
<evidence type="ECO:0000256" key="4">
    <source>
        <dbReference type="ARBA" id="ARBA00012775"/>
    </source>
</evidence>
<accession>A0A8J5CFY8</accession>
<comment type="pathway">
    <text evidence="2">Purine metabolism; IMP biosynthesis via salvage pathway; IMP from AMP: step 1/1.</text>
</comment>
<keyword evidence="5" id="KW-0479">Metal-binding</keyword>
<evidence type="ECO:0000256" key="5">
    <source>
        <dbReference type="ARBA" id="ARBA00022723"/>
    </source>
</evidence>
<reference evidence="8" key="1">
    <citation type="submission" date="2020-07" db="EMBL/GenBank/DDBJ databases">
        <title>The High-quality genome of the commercially important snow crab, Chionoecetes opilio.</title>
        <authorList>
            <person name="Jeong J.-H."/>
            <person name="Ryu S."/>
        </authorList>
    </citation>
    <scope>NUCLEOTIDE SEQUENCE</scope>
    <source>
        <strain evidence="8">MADBK_172401_WGS</strain>
        <tissue evidence="8">Digestive gland</tissue>
    </source>
</reference>
<dbReference type="GO" id="GO:0032264">
    <property type="term" value="P:IMP salvage"/>
    <property type="evidence" value="ECO:0007669"/>
    <property type="project" value="UniProtKB-UniPathway"/>
</dbReference>
<dbReference type="InterPro" id="IPR006650">
    <property type="entry name" value="A/AMP_deam_AS"/>
</dbReference>
<comment type="caution">
    <text evidence="8">The sequence shown here is derived from an EMBL/GenBank/DDBJ whole genome shotgun (WGS) entry which is preliminary data.</text>
</comment>
<comment type="similarity">
    <text evidence="3">Belongs to the metallo-dependent hydrolases superfamily. Adenosine and AMP deaminases family.</text>
</comment>
<dbReference type="SUPFAM" id="SSF51556">
    <property type="entry name" value="Metallo-dependent hydrolases"/>
    <property type="match status" value="1"/>
</dbReference>
<dbReference type="GO" id="GO:0003876">
    <property type="term" value="F:AMP deaminase activity"/>
    <property type="evidence" value="ECO:0007669"/>
    <property type="project" value="UniProtKB-EC"/>
</dbReference>
<sequence>MYANMCTLNQLRAERGLNTFVLRPHCGEAGSIQHLVTGFLLAENISHGLLLRKAPVLQFLYYLAQIGIAMSPLSNNSLFLNYHRNPLPEYLARGLLISLSSDDPLQFHFTKEPLMEEYSIATQVWKLSPTDMCELARNSVIMSGFDHEIKQFWIGPNYTRDGVAGNDIKRTNVPNIRVAFRHETLVDELANIFRHPGDKEDN</sequence>
<dbReference type="InterPro" id="IPR032466">
    <property type="entry name" value="Metal_Hydrolase"/>
</dbReference>
<protein>
    <recommendedName>
        <fullName evidence="4">AMP deaminase</fullName>
        <ecNumber evidence="4">3.5.4.6</ecNumber>
    </recommendedName>
</protein>
<dbReference type="InterPro" id="IPR006329">
    <property type="entry name" value="AMPD"/>
</dbReference>
<name>A0A8J5CFY8_CHIOP</name>
<dbReference type="PANTHER" id="PTHR11359:SF0">
    <property type="entry name" value="AMP DEAMINASE"/>
    <property type="match status" value="1"/>
</dbReference>
<evidence type="ECO:0000256" key="7">
    <source>
        <dbReference type="ARBA" id="ARBA00022833"/>
    </source>
</evidence>
<dbReference type="EMBL" id="JACEEZ010022748">
    <property type="protein sequence ID" value="KAG0712052.1"/>
    <property type="molecule type" value="Genomic_DNA"/>
</dbReference>
<dbReference type="Gene3D" id="3.20.20.140">
    <property type="entry name" value="Metal-dependent hydrolases"/>
    <property type="match status" value="1"/>
</dbReference>
<evidence type="ECO:0000313" key="9">
    <source>
        <dbReference type="Proteomes" id="UP000770661"/>
    </source>
</evidence>
<dbReference type="GO" id="GO:0005829">
    <property type="term" value="C:cytosol"/>
    <property type="evidence" value="ECO:0007669"/>
    <property type="project" value="TreeGrafter"/>
</dbReference>
<dbReference type="Proteomes" id="UP000770661">
    <property type="component" value="Unassembled WGS sequence"/>
</dbReference>
<evidence type="ECO:0000256" key="1">
    <source>
        <dbReference type="ARBA" id="ARBA00001947"/>
    </source>
</evidence>